<evidence type="ECO:0000313" key="1">
    <source>
        <dbReference type="EMBL" id="KAK7316128.1"/>
    </source>
</evidence>
<dbReference type="EMBL" id="JAYMYQ010000008">
    <property type="protein sequence ID" value="KAK7316128.1"/>
    <property type="molecule type" value="Genomic_DNA"/>
</dbReference>
<gene>
    <name evidence="1" type="ORF">VNO77_34875</name>
</gene>
<accession>A0AAN9Q218</accession>
<dbReference type="AlphaFoldDB" id="A0AAN9Q218"/>
<evidence type="ECO:0000313" key="2">
    <source>
        <dbReference type="Proteomes" id="UP001367508"/>
    </source>
</evidence>
<sequence length="258" mass="28919">MDESLLHNIGLYPESTLDPAGDAVRPARVGYFSQGCKILHEHGVLLLEVARSGAYEQTFGNSIESHWNQASLTIRVHDQHSSHAKPNLLIPVFSDTPTSLMPCMQHVWPNGGCGWPTFFYRCRPFPYEMEPLITGAFTLMVDRAAKLTLGSQWIMGSPMHLTLFLEISSNWVSRSTWQGSYSNGKNPLLMRIHSINQEMIAAANTTLADTYECILNLFNRTVSKTTSTTSIAKKIPLIHYQPVITDSSYHLPKSRILL</sequence>
<dbReference type="Proteomes" id="UP001367508">
    <property type="component" value="Unassembled WGS sequence"/>
</dbReference>
<proteinExistence type="predicted"/>
<organism evidence="1 2">
    <name type="scientific">Canavalia gladiata</name>
    <name type="common">Sword bean</name>
    <name type="synonym">Dolichos gladiatus</name>
    <dbReference type="NCBI Taxonomy" id="3824"/>
    <lineage>
        <taxon>Eukaryota</taxon>
        <taxon>Viridiplantae</taxon>
        <taxon>Streptophyta</taxon>
        <taxon>Embryophyta</taxon>
        <taxon>Tracheophyta</taxon>
        <taxon>Spermatophyta</taxon>
        <taxon>Magnoliopsida</taxon>
        <taxon>eudicotyledons</taxon>
        <taxon>Gunneridae</taxon>
        <taxon>Pentapetalae</taxon>
        <taxon>rosids</taxon>
        <taxon>fabids</taxon>
        <taxon>Fabales</taxon>
        <taxon>Fabaceae</taxon>
        <taxon>Papilionoideae</taxon>
        <taxon>50 kb inversion clade</taxon>
        <taxon>NPAAA clade</taxon>
        <taxon>indigoferoid/millettioid clade</taxon>
        <taxon>Phaseoleae</taxon>
        <taxon>Canavalia</taxon>
    </lineage>
</organism>
<keyword evidence="2" id="KW-1185">Reference proteome</keyword>
<comment type="caution">
    <text evidence="1">The sequence shown here is derived from an EMBL/GenBank/DDBJ whole genome shotgun (WGS) entry which is preliminary data.</text>
</comment>
<reference evidence="1 2" key="1">
    <citation type="submission" date="2024-01" db="EMBL/GenBank/DDBJ databases">
        <title>The genomes of 5 underutilized Papilionoideae crops provide insights into root nodulation and disease resistanc.</title>
        <authorList>
            <person name="Jiang F."/>
        </authorList>
    </citation>
    <scope>NUCLEOTIDE SEQUENCE [LARGE SCALE GENOMIC DNA]</scope>
    <source>
        <strain evidence="1">LVBAO_FW01</strain>
        <tissue evidence="1">Leaves</tissue>
    </source>
</reference>
<protein>
    <submittedName>
        <fullName evidence="1">Uncharacterized protein</fullName>
    </submittedName>
</protein>
<name>A0AAN9Q218_CANGL</name>